<name>A0A8J3JNR5_9ACTN</name>
<dbReference type="CDD" id="cd06464">
    <property type="entry name" value="ACD_sHsps-like"/>
    <property type="match status" value="1"/>
</dbReference>
<evidence type="ECO:0000259" key="4">
    <source>
        <dbReference type="PROSITE" id="PS01031"/>
    </source>
</evidence>
<dbReference type="Gene3D" id="2.60.40.790">
    <property type="match status" value="1"/>
</dbReference>
<evidence type="ECO:0000256" key="3">
    <source>
        <dbReference type="SAM" id="MobiDB-lite"/>
    </source>
</evidence>
<sequence>MMRFDPFRDFDRLAGEVFGTARTPSPMPMDCLRTGDTFVVRFDMPGIDVESLDVAAENGTLTVRGERRRNDPEDASYLVSERPAGRYSRQLVLGDGLDVEAITADYRDGVLTLTIPVAERAKPRRIEVTRGRDAALESHEGHRMINGQTSEDRVPATAGAAS</sequence>
<organism evidence="5 6">
    <name type="scientific">Catellatospora bangladeshensis</name>
    <dbReference type="NCBI Taxonomy" id="310355"/>
    <lineage>
        <taxon>Bacteria</taxon>
        <taxon>Bacillati</taxon>
        <taxon>Actinomycetota</taxon>
        <taxon>Actinomycetes</taxon>
        <taxon>Micromonosporales</taxon>
        <taxon>Micromonosporaceae</taxon>
        <taxon>Catellatospora</taxon>
    </lineage>
</organism>
<reference evidence="5 6" key="1">
    <citation type="submission" date="2021-01" db="EMBL/GenBank/DDBJ databases">
        <title>Whole genome shotgun sequence of Catellatospora bangladeshensis NBRC 107357.</title>
        <authorList>
            <person name="Komaki H."/>
            <person name="Tamura T."/>
        </authorList>
    </citation>
    <scope>NUCLEOTIDE SEQUENCE [LARGE SCALE GENOMIC DNA]</scope>
    <source>
        <strain evidence="5 6">NBRC 107357</strain>
    </source>
</reference>
<dbReference type="EMBL" id="BONF01000019">
    <property type="protein sequence ID" value="GIF82245.1"/>
    <property type="molecule type" value="Genomic_DNA"/>
</dbReference>
<feature type="region of interest" description="Disordered" evidence="3">
    <location>
        <begin position="138"/>
        <end position="162"/>
    </location>
</feature>
<dbReference type="PANTHER" id="PTHR11527">
    <property type="entry name" value="HEAT-SHOCK PROTEIN 20 FAMILY MEMBER"/>
    <property type="match status" value="1"/>
</dbReference>
<dbReference type="AlphaFoldDB" id="A0A8J3JNR5"/>
<comment type="similarity">
    <text evidence="1 2">Belongs to the small heat shock protein (HSP20) family.</text>
</comment>
<dbReference type="RefSeq" id="WP_308442756.1">
    <property type="nucleotide sequence ID" value="NZ_BONF01000019.1"/>
</dbReference>
<accession>A0A8J3JNR5</accession>
<dbReference type="InterPro" id="IPR002068">
    <property type="entry name" value="A-crystallin/Hsp20_dom"/>
</dbReference>
<evidence type="ECO:0000313" key="6">
    <source>
        <dbReference type="Proteomes" id="UP000601223"/>
    </source>
</evidence>
<dbReference type="InterPro" id="IPR008978">
    <property type="entry name" value="HSP20-like_chaperone"/>
</dbReference>
<proteinExistence type="inferred from homology"/>
<feature type="domain" description="SHSP" evidence="4">
    <location>
        <begin position="20"/>
        <end position="131"/>
    </location>
</feature>
<dbReference type="Pfam" id="PF00011">
    <property type="entry name" value="HSP20"/>
    <property type="match status" value="1"/>
</dbReference>
<keyword evidence="6" id="KW-1185">Reference proteome</keyword>
<dbReference type="Proteomes" id="UP000601223">
    <property type="component" value="Unassembled WGS sequence"/>
</dbReference>
<evidence type="ECO:0000256" key="2">
    <source>
        <dbReference type="RuleBase" id="RU003616"/>
    </source>
</evidence>
<gene>
    <name evidence="5" type="primary">hsp18</name>
    <name evidence="5" type="ORF">Cba03nite_35940</name>
</gene>
<dbReference type="SUPFAM" id="SSF49764">
    <property type="entry name" value="HSP20-like chaperones"/>
    <property type="match status" value="1"/>
</dbReference>
<evidence type="ECO:0000256" key="1">
    <source>
        <dbReference type="PROSITE-ProRule" id="PRU00285"/>
    </source>
</evidence>
<dbReference type="InterPro" id="IPR031107">
    <property type="entry name" value="Small_HSP"/>
</dbReference>
<protein>
    <submittedName>
        <fullName evidence="5">18 kDa antigen</fullName>
    </submittedName>
</protein>
<dbReference type="PROSITE" id="PS01031">
    <property type="entry name" value="SHSP"/>
    <property type="match status" value="1"/>
</dbReference>
<evidence type="ECO:0000313" key="5">
    <source>
        <dbReference type="EMBL" id="GIF82245.1"/>
    </source>
</evidence>
<comment type="caution">
    <text evidence="5">The sequence shown here is derived from an EMBL/GenBank/DDBJ whole genome shotgun (WGS) entry which is preliminary data.</text>
</comment>